<feature type="modified residue" description="4-aspartylphosphate" evidence="6">
    <location>
        <position position="58"/>
    </location>
</feature>
<dbReference type="Pfam" id="PF00072">
    <property type="entry name" value="Response_reg"/>
    <property type="match status" value="1"/>
</dbReference>
<dbReference type="AlphaFoldDB" id="M5DV15"/>
<dbReference type="Gene3D" id="1.10.10.10">
    <property type="entry name" value="Winged helix-like DNA-binding domain superfamily/Winged helix DNA-binding domain"/>
    <property type="match status" value="1"/>
</dbReference>
<dbReference type="PRINTS" id="PR00038">
    <property type="entry name" value="HTHLUXR"/>
</dbReference>
<proteinExistence type="predicted"/>
<dbReference type="Pfam" id="PF00196">
    <property type="entry name" value="GerE"/>
    <property type="match status" value="1"/>
</dbReference>
<keyword evidence="4" id="KW-0238">DNA-binding</keyword>
<accession>M5DV15</accession>
<dbReference type="PANTHER" id="PTHR48111:SF1">
    <property type="entry name" value="TWO-COMPONENT RESPONSE REGULATOR ORR33"/>
    <property type="match status" value="1"/>
</dbReference>
<protein>
    <submittedName>
        <fullName evidence="9">Two-component sensor response regulator, receiver subunit</fullName>
    </submittedName>
</protein>
<dbReference type="GO" id="GO:0000976">
    <property type="term" value="F:transcription cis-regulatory region binding"/>
    <property type="evidence" value="ECO:0007669"/>
    <property type="project" value="TreeGrafter"/>
</dbReference>
<dbReference type="eggNOG" id="COG2197">
    <property type="taxonomic scope" value="Bacteria"/>
</dbReference>
<feature type="domain" description="Response regulatory" evidence="8">
    <location>
        <begin position="9"/>
        <end position="125"/>
    </location>
</feature>
<keyword evidence="3" id="KW-0805">Transcription regulation</keyword>
<evidence type="ECO:0000256" key="1">
    <source>
        <dbReference type="ARBA" id="ARBA00022553"/>
    </source>
</evidence>
<dbReference type="Proteomes" id="UP000011866">
    <property type="component" value="Chromosome"/>
</dbReference>
<dbReference type="GeneID" id="79177437"/>
<keyword evidence="10" id="KW-1185">Reference proteome</keyword>
<evidence type="ECO:0000313" key="9">
    <source>
        <dbReference type="EMBL" id="CCU73068.1"/>
    </source>
</evidence>
<dbReference type="InterPro" id="IPR039420">
    <property type="entry name" value="WalR-like"/>
</dbReference>
<dbReference type="SUPFAM" id="SSF46894">
    <property type="entry name" value="C-terminal effector domain of the bipartite response regulators"/>
    <property type="match status" value="1"/>
</dbReference>
<evidence type="ECO:0000256" key="2">
    <source>
        <dbReference type="ARBA" id="ARBA00023012"/>
    </source>
</evidence>
<dbReference type="SUPFAM" id="SSF52172">
    <property type="entry name" value="CheY-like"/>
    <property type="match status" value="1"/>
</dbReference>
<dbReference type="InterPro" id="IPR011006">
    <property type="entry name" value="CheY-like_superfamily"/>
</dbReference>
<dbReference type="InterPro" id="IPR016032">
    <property type="entry name" value="Sig_transdc_resp-reg_C-effctor"/>
</dbReference>
<dbReference type="InterPro" id="IPR000792">
    <property type="entry name" value="Tscrpt_reg_LuxR_C"/>
</dbReference>
<dbReference type="PATRIC" id="fig|1298593.3.peg.2576"/>
<dbReference type="STRING" id="187493.CN03_04985"/>
<dbReference type="EMBL" id="HF680312">
    <property type="protein sequence ID" value="CCU73068.1"/>
    <property type="molecule type" value="Genomic_DNA"/>
</dbReference>
<dbReference type="SMART" id="SM00448">
    <property type="entry name" value="REC"/>
    <property type="match status" value="1"/>
</dbReference>
<dbReference type="PANTHER" id="PTHR48111">
    <property type="entry name" value="REGULATOR OF RPOS"/>
    <property type="match status" value="1"/>
</dbReference>
<evidence type="ECO:0000256" key="6">
    <source>
        <dbReference type="PROSITE-ProRule" id="PRU00169"/>
    </source>
</evidence>
<dbReference type="Gene3D" id="3.40.50.2300">
    <property type="match status" value="1"/>
</dbReference>
<name>M5DV15_9GAMM</name>
<dbReference type="CDD" id="cd06170">
    <property type="entry name" value="LuxR_C_like"/>
    <property type="match status" value="1"/>
</dbReference>
<dbReference type="RefSeq" id="WP_015487783.1">
    <property type="nucleotide sequence ID" value="NC_020888.1"/>
</dbReference>
<dbReference type="KEGG" id="tol:TOL_2670"/>
<dbReference type="InterPro" id="IPR001789">
    <property type="entry name" value="Sig_transdc_resp-reg_receiver"/>
</dbReference>
<dbReference type="HOGENOM" id="CLU_000445_90_4_6"/>
<gene>
    <name evidence="9" type="ORF">TOL_2670</name>
</gene>
<evidence type="ECO:0000313" key="10">
    <source>
        <dbReference type="Proteomes" id="UP000011866"/>
    </source>
</evidence>
<dbReference type="PROSITE" id="PS50110">
    <property type="entry name" value="RESPONSE_REGULATORY"/>
    <property type="match status" value="1"/>
</dbReference>
<sequence>MIRPESKGIVLVADDAAESLAMMNEALTSAGYTVLLAMDGTQALSITERMIPDLILLDAIMPTMDGFTACETLKKRNELHDIPVIFMTGLSDSEHVLRGLEVGGVDYITKPVNIDELLARVHVHLSNARKTRSARSALDEMGQPAFACNIHGEMLWSTVKTRELLQTLGSSESELETLIRSDIAPWLARAPERNSHSKLELGAHSLQVRYLGRPSPAEYLLRLINDDDNVLQAELRQKFLLTEREAEVLMWLSRGKTNRDIAQILAMSPRTVNKHLEQIFPKLGVENRASATAVSLGFLNSL</sequence>
<keyword evidence="5" id="KW-0804">Transcription</keyword>
<dbReference type="GO" id="GO:0005829">
    <property type="term" value="C:cytosol"/>
    <property type="evidence" value="ECO:0007669"/>
    <property type="project" value="TreeGrafter"/>
</dbReference>
<evidence type="ECO:0000259" key="7">
    <source>
        <dbReference type="PROSITE" id="PS50043"/>
    </source>
</evidence>
<evidence type="ECO:0000256" key="5">
    <source>
        <dbReference type="ARBA" id="ARBA00023163"/>
    </source>
</evidence>
<dbReference type="PROSITE" id="PS50043">
    <property type="entry name" value="HTH_LUXR_2"/>
    <property type="match status" value="1"/>
</dbReference>
<evidence type="ECO:0000256" key="3">
    <source>
        <dbReference type="ARBA" id="ARBA00023015"/>
    </source>
</evidence>
<evidence type="ECO:0000256" key="4">
    <source>
        <dbReference type="ARBA" id="ARBA00023125"/>
    </source>
</evidence>
<dbReference type="GO" id="GO:0032993">
    <property type="term" value="C:protein-DNA complex"/>
    <property type="evidence" value="ECO:0007669"/>
    <property type="project" value="TreeGrafter"/>
</dbReference>
<keyword evidence="2" id="KW-0902">Two-component regulatory system</keyword>
<dbReference type="SMART" id="SM00421">
    <property type="entry name" value="HTH_LUXR"/>
    <property type="match status" value="1"/>
</dbReference>
<dbReference type="eggNOG" id="COG3706">
    <property type="taxonomic scope" value="Bacteria"/>
</dbReference>
<dbReference type="InterPro" id="IPR036388">
    <property type="entry name" value="WH-like_DNA-bd_sf"/>
</dbReference>
<dbReference type="GO" id="GO:0000156">
    <property type="term" value="F:phosphorelay response regulator activity"/>
    <property type="evidence" value="ECO:0007669"/>
    <property type="project" value="TreeGrafter"/>
</dbReference>
<reference evidence="9 10" key="1">
    <citation type="journal article" date="2013" name="Genome Announc.">
        <title>Genome Sequence of Thalassolituus oleivorans MIL-1 (DSM 14913T).</title>
        <authorList>
            <person name="Golyshin P.N."/>
            <person name="Werner J."/>
            <person name="Chernikova T.N."/>
            <person name="Tran H."/>
            <person name="Ferrer M."/>
            <person name="Yakimov M.M."/>
            <person name="Teeling H."/>
            <person name="Golyshina O.V."/>
        </authorList>
    </citation>
    <scope>NUCLEOTIDE SEQUENCE [LARGE SCALE GENOMIC DNA]</scope>
    <source>
        <strain evidence="9 10">MIL-1</strain>
    </source>
</reference>
<feature type="domain" description="HTH luxR-type" evidence="7">
    <location>
        <begin position="234"/>
        <end position="299"/>
    </location>
</feature>
<dbReference type="GO" id="GO:0006355">
    <property type="term" value="P:regulation of DNA-templated transcription"/>
    <property type="evidence" value="ECO:0007669"/>
    <property type="project" value="InterPro"/>
</dbReference>
<keyword evidence="1 6" id="KW-0597">Phosphoprotein</keyword>
<evidence type="ECO:0000259" key="8">
    <source>
        <dbReference type="PROSITE" id="PS50110"/>
    </source>
</evidence>
<organism evidence="9 10">
    <name type="scientific">Thalassolituus oleivorans MIL-1</name>
    <dbReference type="NCBI Taxonomy" id="1298593"/>
    <lineage>
        <taxon>Bacteria</taxon>
        <taxon>Pseudomonadati</taxon>
        <taxon>Pseudomonadota</taxon>
        <taxon>Gammaproteobacteria</taxon>
        <taxon>Oceanospirillales</taxon>
        <taxon>Oceanospirillaceae</taxon>
        <taxon>Thalassolituus</taxon>
    </lineage>
</organism>